<dbReference type="InterPro" id="IPR014721">
    <property type="entry name" value="Ribsml_uS5_D2-typ_fold_subgr"/>
</dbReference>
<keyword evidence="1" id="KW-0808">Transferase</keyword>
<evidence type="ECO:0000313" key="1">
    <source>
        <dbReference type="EMBL" id="KZE79933.1"/>
    </source>
</evidence>
<dbReference type="SUPFAM" id="SSF54211">
    <property type="entry name" value="Ribosomal protein S5 domain 2-like"/>
    <property type="match status" value="1"/>
</dbReference>
<dbReference type="Proteomes" id="UP000076630">
    <property type="component" value="Unassembled WGS sequence"/>
</dbReference>
<dbReference type="InterPro" id="IPR047765">
    <property type="entry name" value="GHMP_GYDIA-like"/>
</dbReference>
<keyword evidence="2" id="KW-1185">Reference proteome</keyword>
<dbReference type="InterPro" id="IPR020568">
    <property type="entry name" value="Ribosomal_Su5_D2-typ_SF"/>
</dbReference>
<dbReference type="Gene3D" id="3.30.230.10">
    <property type="match status" value="1"/>
</dbReference>
<accession>A0A163YNS1</accession>
<dbReference type="AlphaFoldDB" id="A0A163YNS1"/>
<protein>
    <submittedName>
        <fullName evidence="1">GHMP kinase</fullName>
    </submittedName>
</protein>
<dbReference type="RefSeq" id="WP_038984839.1">
    <property type="nucleotide sequence ID" value="NZ_JWJO01000008.1"/>
</dbReference>
<dbReference type="NCBIfam" id="NF040656">
    <property type="entry name" value="GHMP_GYDIA"/>
    <property type="match status" value="1"/>
</dbReference>
<name>A0A163YNS1_9FLAO</name>
<reference evidence="1 2" key="1">
    <citation type="submission" date="2016-01" db="EMBL/GenBank/DDBJ databases">
        <title>Whole genome sequencing of Myroides marinus L41.</title>
        <authorList>
            <person name="Hong K.W."/>
        </authorList>
    </citation>
    <scope>NUCLEOTIDE SEQUENCE [LARGE SCALE GENOMIC DNA]</scope>
    <source>
        <strain evidence="1 2">L41</strain>
    </source>
</reference>
<organism evidence="1 2">
    <name type="scientific">Myroides marinus</name>
    <dbReference type="NCBI Taxonomy" id="703342"/>
    <lineage>
        <taxon>Bacteria</taxon>
        <taxon>Pseudomonadati</taxon>
        <taxon>Bacteroidota</taxon>
        <taxon>Flavobacteriia</taxon>
        <taxon>Flavobacteriales</taxon>
        <taxon>Flavobacteriaceae</taxon>
        <taxon>Myroides</taxon>
    </lineage>
</organism>
<comment type="caution">
    <text evidence="1">The sequence shown here is derived from an EMBL/GenBank/DDBJ whole genome shotgun (WGS) entry which is preliminary data.</text>
</comment>
<keyword evidence="1" id="KW-0418">Kinase</keyword>
<evidence type="ECO:0000313" key="2">
    <source>
        <dbReference type="Proteomes" id="UP000076630"/>
    </source>
</evidence>
<gene>
    <name evidence="1" type="ORF">AV926_10790</name>
</gene>
<proteinExistence type="predicted"/>
<sequence length="306" mass="34495">MIQEYYSNGKLLISGEYVVLEGAKAFALPTQYGQSLSVKENSSSIISWTSYDVDGQVWMKEEVAISDIFGTESIPNGSNYYQTLVEVLRAAHKQNPAICVEGKGYEVVSKLTFPRLWGLGTSSTWINNVAQWFDINPYQLLQESFGGSGYDIACARYNTGVFYTLTDLYNPKVELIDFKPPFADNICFVYLNQKKSSKEAIANFRAQKSLISEQVKRISEISVEMSMCTELIDFMNLMNEHEAVMSQILKVPTVKENLFNGFNGSIKSLGGWGGDFVMVATTENPKDYFKSKGYEIMIKYTDMIIF</sequence>
<dbReference type="GO" id="GO:0016301">
    <property type="term" value="F:kinase activity"/>
    <property type="evidence" value="ECO:0007669"/>
    <property type="project" value="UniProtKB-KW"/>
</dbReference>
<dbReference type="OrthoDB" id="5288719at2"/>
<dbReference type="EMBL" id="LQNU01000058">
    <property type="protein sequence ID" value="KZE79933.1"/>
    <property type="molecule type" value="Genomic_DNA"/>
</dbReference>